<evidence type="ECO:0000256" key="2">
    <source>
        <dbReference type="SAM" id="Phobius"/>
    </source>
</evidence>
<comment type="caution">
    <text evidence="3">The sequence shown here is derived from an EMBL/GenBank/DDBJ whole genome shotgun (WGS) entry which is preliminary data.</text>
</comment>
<accession>A0A7W9MGJ4</accession>
<evidence type="ECO:0000313" key="3">
    <source>
        <dbReference type="EMBL" id="MBB5819494.1"/>
    </source>
</evidence>
<dbReference type="EMBL" id="JACHMP010000001">
    <property type="protein sequence ID" value="MBB5819494.1"/>
    <property type="molecule type" value="Genomic_DNA"/>
</dbReference>
<evidence type="ECO:0000313" key="4">
    <source>
        <dbReference type="Proteomes" id="UP000540685"/>
    </source>
</evidence>
<dbReference type="AlphaFoldDB" id="A0A7W9MGJ4"/>
<evidence type="ECO:0000256" key="1">
    <source>
        <dbReference type="SAM" id="MobiDB-lite"/>
    </source>
</evidence>
<feature type="region of interest" description="Disordered" evidence="1">
    <location>
        <begin position="1"/>
        <end position="21"/>
    </location>
</feature>
<name>A0A7W9MGJ4_9ACTN</name>
<proteinExistence type="predicted"/>
<feature type="transmembrane region" description="Helical" evidence="2">
    <location>
        <begin position="52"/>
        <end position="73"/>
    </location>
</feature>
<dbReference type="Proteomes" id="UP000540685">
    <property type="component" value="Unassembled WGS sequence"/>
</dbReference>
<keyword evidence="2" id="KW-0812">Transmembrane</keyword>
<reference evidence="3 4" key="1">
    <citation type="submission" date="2020-08" db="EMBL/GenBank/DDBJ databases">
        <title>Sequencing the genomes of 1000 actinobacteria strains.</title>
        <authorList>
            <person name="Klenk H.-P."/>
        </authorList>
    </citation>
    <scope>NUCLEOTIDE SEQUENCE [LARGE SCALE GENOMIC DNA]</scope>
    <source>
        <strain evidence="3 4">DSM 46887</strain>
    </source>
</reference>
<gene>
    <name evidence="3" type="ORF">F4562_002556</name>
</gene>
<keyword evidence="2" id="KW-0472">Membrane</keyword>
<feature type="transmembrane region" description="Helical" evidence="2">
    <location>
        <begin position="28"/>
        <end position="46"/>
    </location>
</feature>
<sequence>MRPEADPPGVRGSGPERPRGRRLHRTDWMAFLSGMLFVVVGIVFIAEPSVRPLPMFLAVVSGLGLAGLVAILAKVIRR</sequence>
<keyword evidence="2" id="KW-1133">Transmembrane helix</keyword>
<keyword evidence="4" id="KW-1185">Reference proteome</keyword>
<protein>
    <submittedName>
        <fullName evidence="3">Uncharacterized protein</fullName>
    </submittedName>
</protein>
<dbReference type="RefSeq" id="WP_184539648.1">
    <property type="nucleotide sequence ID" value="NZ_JACHMP010000001.1"/>
</dbReference>
<organism evidence="3 4">
    <name type="scientific">Streptosporangium becharense</name>
    <dbReference type="NCBI Taxonomy" id="1816182"/>
    <lineage>
        <taxon>Bacteria</taxon>
        <taxon>Bacillati</taxon>
        <taxon>Actinomycetota</taxon>
        <taxon>Actinomycetes</taxon>
        <taxon>Streptosporangiales</taxon>
        <taxon>Streptosporangiaceae</taxon>
        <taxon>Streptosporangium</taxon>
    </lineage>
</organism>